<dbReference type="GO" id="GO:0006508">
    <property type="term" value="P:proteolysis"/>
    <property type="evidence" value="ECO:0007669"/>
    <property type="project" value="UniProtKB-KW"/>
</dbReference>
<feature type="active site" description="Charge relay system" evidence="5">
    <location>
        <position position="179"/>
    </location>
</feature>
<dbReference type="PROSITE" id="PS51892">
    <property type="entry name" value="SUBTILASE"/>
    <property type="match status" value="1"/>
</dbReference>
<dbReference type="InterPro" id="IPR023828">
    <property type="entry name" value="Peptidase_S8_Ser-AS"/>
</dbReference>
<dbReference type="PRINTS" id="PR00723">
    <property type="entry name" value="SUBTILISIN"/>
</dbReference>
<feature type="active site" description="Charge relay system" evidence="5">
    <location>
        <position position="244"/>
    </location>
</feature>
<dbReference type="InterPro" id="IPR015500">
    <property type="entry name" value="Peptidase_S8_subtilisin-rel"/>
</dbReference>
<evidence type="ECO:0000256" key="4">
    <source>
        <dbReference type="ARBA" id="ARBA00022825"/>
    </source>
</evidence>
<dbReference type="Gene3D" id="2.60.40.10">
    <property type="entry name" value="Immunoglobulins"/>
    <property type="match status" value="1"/>
</dbReference>
<keyword evidence="10" id="KW-1185">Reference proteome</keyword>
<sequence length="656" mass="65347">MRCIRLTIASALAAPLLCWGATASGADTARVIVAFKPGAAALQGSARALASDTAAHTAERLQRRADALAAVAGRPLRAGRRVAERWQVVQADGLDSAALAVRLATHPDVAWAAPDLRRRALAAPNDPLYPAVSDGSRPQGPDAGQWYLRAPDANVRSAANLEAAWDRSTGNGVVIAVIDTGVRPEHPDLQGRLLPGIDTIDEIATANDGDGADTDATDPGDWVTAAESRSGPLAGCPEGISSWHGTQVSTIAAALSNDDNGMAGAAPGARIVPVRVLGKCGGYDSDIIAGMLWAAGLERVAGVVNANPAQVLNMSLGGSGACTAAYVDAVQRINAAGAVVVAAAGNDVGKAVGTPANCPGVIGIGGLRHAGSKVGFSDLGPEIALSAPGGNCVFDNNLQPCTYPILAGTNTGLQRPVASTWTDSVDYGVGTSFASPIVAGAAALVMAQRPALTPAEVKQVLQTTARPFPQDGATNEPLSSDPVPACVAPSTAEQLQCYCQVGLCGTGMLDAAAAVAAADGAFARIAVRTASPTADALLELDGATSLVAVGRTVAGYAWRIVDGGGIVAGFSGAANAAQASLLPTGAGSVTVALTVTDDQGATAVAQTTVTVAAAPGTSTPTPPSTGGSSGGGAVQPLWLLALAGAAWALRRVNGRG</sequence>
<dbReference type="Pfam" id="PF00082">
    <property type="entry name" value="Peptidase_S8"/>
    <property type="match status" value="1"/>
</dbReference>
<evidence type="ECO:0000313" key="10">
    <source>
        <dbReference type="Proteomes" id="UP000288178"/>
    </source>
</evidence>
<evidence type="ECO:0000256" key="6">
    <source>
        <dbReference type="RuleBase" id="RU003355"/>
    </source>
</evidence>
<keyword evidence="4 5" id="KW-0720">Serine protease</keyword>
<proteinExistence type="inferred from homology"/>
<dbReference type="PROSITE" id="PS50093">
    <property type="entry name" value="PKD"/>
    <property type="match status" value="1"/>
</dbReference>
<keyword evidence="2 5" id="KW-0645">Protease</keyword>
<dbReference type="SUPFAM" id="SSF49299">
    <property type="entry name" value="PKD domain"/>
    <property type="match status" value="1"/>
</dbReference>
<dbReference type="PANTHER" id="PTHR43806">
    <property type="entry name" value="PEPTIDASE S8"/>
    <property type="match status" value="1"/>
</dbReference>
<comment type="similarity">
    <text evidence="1 5 6">Belongs to the peptidase S8 family.</text>
</comment>
<name>A0A3S2TNM4_9BURK</name>
<evidence type="ECO:0000256" key="5">
    <source>
        <dbReference type="PROSITE-ProRule" id="PRU01240"/>
    </source>
</evidence>
<dbReference type="GO" id="GO:0004252">
    <property type="term" value="F:serine-type endopeptidase activity"/>
    <property type="evidence" value="ECO:0007669"/>
    <property type="project" value="UniProtKB-UniRule"/>
</dbReference>
<dbReference type="SUPFAM" id="SSF52743">
    <property type="entry name" value="Subtilisin-like"/>
    <property type="match status" value="1"/>
</dbReference>
<reference evidence="9 10" key="1">
    <citation type="submission" date="2019-01" db="EMBL/GenBank/DDBJ databases">
        <authorList>
            <person name="Chen W.-M."/>
        </authorList>
    </citation>
    <scope>NUCLEOTIDE SEQUENCE [LARGE SCALE GENOMIC DNA]</scope>
    <source>
        <strain evidence="9 10">ICH-3</strain>
    </source>
</reference>
<evidence type="ECO:0000259" key="8">
    <source>
        <dbReference type="PROSITE" id="PS50093"/>
    </source>
</evidence>
<dbReference type="InterPro" id="IPR050131">
    <property type="entry name" value="Peptidase_S8_subtilisin-like"/>
</dbReference>
<dbReference type="AlphaFoldDB" id="A0A3S2TNM4"/>
<gene>
    <name evidence="9" type="ORF">ENE75_08425</name>
</gene>
<evidence type="ECO:0000256" key="2">
    <source>
        <dbReference type="ARBA" id="ARBA00022670"/>
    </source>
</evidence>
<dbReference type="InterPro" id="IPR013783">
    <property type="entry name" value="Ig-like_fold"/>
</dbReference>
<evidence type="ECO:0000256" key="1">
    <source>
        <dbReference type="ARBA" id="ARBA00011073"/>
    </source>
</evidence>
<dbReference type="Proteomes" id="UP000288178">
    <property type="component" value="Unassembled WGS sequence"/>
</dbReference>
<evidence type="ECO:0000256" key="3">
    <source>
        <dbReference type="ARBA" id="ARBA00022801"/>
    </source>
</evidence>
<evidence type="ECO:0000313" key="9">
    <source>
        <dbReference type="EMBL" id="RVT52452.1"/>
    </source>
</evidence>
<feature type="chain" id="PRO_5018657405" description="PKD domain-containing protein" evidence="7">
    <location>
        <begin position="26"/>
        <end position="656"/>
    </location>
</feature>
<dbReference type="RefSeq" id="WP_128197795.1">
    <property type="nucleotide sequence ID" value="NZ_SACT01000002.1"/>
</dbReference>
<protein>
    <recommendedName>
        <fullName evidence="8">PKD domain-containing protein</fullName>
    </recommendedName>
</protein>
<comment type="caution">
    <text evidence="9">The sequence shown here is derived from an EMBL/GenBank/DDBJ whole genome shotgun (WGS) entry which is preliminary data.</text>
</comment>
<dbReference type="InterPro" id="IPR000209">
    <property type="entry name" value="Peptidase_S8/S53_dom"/>
</dbReference>
<dbReference type="PROSITE" id="PS00138">
    <property type="entry name" value="SUBTILASE_SER"/>
    <property type="match status" value="1"/>
</dbReference>
<dbReference type="InterPro" id="IPR000601">
    <property type="entry name" value="PKD_dom"/>
</dbReference>
<dbReference type="Gene3D" id="3.40.50.200">
    <property type="entry name" value="Peptidase S8/S53 domain"/>
    <property type="match status" value="1"/>
</dbReference>
<dbReference type="PROSITE" id="PS00136">
    <property type="entry name" value="SUBTILASE_ASP"/>
    <property type="match status" value="1"/>
</dbReference>
<organism evidence="9 10">
    <name type="scientific">Rubrivivax albus</name>
    <dbReference type="NCBI Taxonomy" id="2499835"/>
    <lineage>
        <taxon>Bacteria</taxon>
        <taxon>Pseudomonadati</taxon>
        <taxon>Pseudomonadota</taxon>
        <taxon>Betaproteobacteria</taxon>
        <taxon>Burkholderiales</taxon>
        <taxon>Sphaerotilaceae</taxon>
        <taxon>Rubrivivax</taxon>
    </lineage>
</organism>
<dbReference type="InterPro" id="IPR036852">
    <property type="entry name" value="Peptidase_S8/S53_dom_sf"/>
</dbReference>
<dbReference type="OrthoDB" id="9790784at2"/>
<keyword evidence="7" id="KW-0732">Signal</keyword>
<dbReference type="InterPro" id="IPR035986">
    <property type="entry name" value="PKD_dom_sf"/>
</dbReference>
<dbReference type="PANTHER" id="PTHR43806:SF11">
    <property type="entry name" value="CEREVISIN-RELATED"/>
    <property type="match status" value="1"/>
</dbReference>
<feature type="active site" description="Charge relay system" evidence="5">
    <location>
        <position position="432"/>
    </location>
</feature>
<accession>A0A3S2TNM4</accession>
<evidence type="ECO:0000256" key="7">
    <source>
        <dbReference type="SAM" id="SignalP"/>
    </source>
</evidence>
<feature type="signal peptide" evidence="7">
    <location>
        <begin position="1"/>
        <end position="25"/>
    </location>
</feature>
<dbReference type="InterPro" id="IPR023827">
    <property type="entry name" value="Peptidase_S8_Asp-AS"/>
</dbReference>
<feature type="domain" description="PKD" evidence="8">
    <location>
        <begin position="550"/>
        <end position="618"/>
    </location>
</feature>
<dbReference type="EMBL" id="SACT01000002">
    <property type="protein sequence ID" value="RVT52452.1"/>
    <property type="molecule type" value="Genomic_DNA"/>
</dbReference>
<keyword evidence="3 5" id="KW-0378">Hydrolase</keyword>